<reference evidence="2 3" key="1">
    <citation type="submission" date="2020-03" db="EMBL/GenBank/DDBJ databases">
        <authorList>
            <person name="Kim M.K."/>
        </authorList>
    </citation>
    <scope>NUCLEOTIDE SEQUENCE [LARGE SCALE GENOMIC DNA]</scope>
    <source>
        <strain evidence="2 3">BT328</strain>
    </source>
</reference>
<sequence length="766" mass="80467">MTTFYKFLQRTAKCSKLVWLCRQNSQFLLFLALVLGTVNLLQAQTYPANFSQVPVATGINTPTAMAFAPDGRIFITQQGGALRVIKNGSLLAAPFVKLTVDSTGERGLLGLAFDPNFASNHFIYLYYTVPAPQLHNRISRFVANGDVVVPGSETAILDLDPLGNASNHNGGAMTFGKDGKLYIGVGENATPANSQTLDNYLGKVLRINADGSAPADNPFPSGSASQRRIWAYGLRNPYTIAIHPVSGKIFVNDVGQNDWEEINDATTSGLNFGWPTVEGTSSNPLYANPVFAYPHGTGDGKGCAITGGTFFNPSSTNYPASFIGKYFYQDFCNNWINVLDLSVNPASRAPFATNLPGNSLSILTGPDGNLYFLSISAGALYKIIYTAPNPNAFAITGVTMVNCATITAGQRRVIFSPQYEGITGQPISFSVANELSPTTNAGPYTLTLYTDNPSITLKAVQTGSVGEASFTYNWLAACSGGSTPNTPPVAGTPIPPQSATVGQNFNFLIPANAFNDAETPSALTYSVSGLPAGLNFVGPATISGIPSTSGVATVSVKATDPGSLTAGSSFTLTVNPGATPNPGSFAITGVTMVNCATITAGQRSVRINPQYSGQTGQPISFSIANELSPTTSLGPYTVTLFTDNPTITLKAVQAGTAGEASFTYNWLSFCTSGSPRLGAELPSALTVTVLGNPVLSESVDVDVRGASGQSLRLQTLDSQGRSLFDTTIDQAAPTERATLQLGKSSGIYFLQANTPTQKQVIKLVKP</sequence>
<organism evidence="2 3">
    <name type="scientific">Spirosoma aureum</name>
    <dbReference type="NCBI Taxonomy" id="2692134"/>
    <lineage>
        <taxon>Bacteria</taxon>
        <taxon>Pseudomonadati</taxon>
        <taxon>Bacteroidota</taxon>
        <taxon>Cytophagia</taxon>
        <taxon>Cytophagales</taxon>
        <taxon>Cytophagaceae</taxon>
        <taxon>Spirosoma</taxon>
    </lineage>
</organism>
<dbReference type="PANTHER" id="PTHR19328">
    <property type="entry name" value="HEDGEHOG-INTERACTING PROTEIN"/>
    <property type="match status" value="1"/>
</dbReference>
<dbReference type="Proteomes" id="UP000501802">
    <property type="component" value="Chromosome"/>
</dbReference>
<dbReference type="Pfam" id="PF05345">
    <property type="entry name" value="He_PIG"/>
    <property type="match status" value="1"/>
</dbReference>
<dbReference type="GO" id="GO:0016020">
    <property type="term" value="C:membrane"/>
    <property type="evidence" value="ECO:0007669"/>
    <property type="project" value="InterPro"/>
</dbReference>
<dbReference type="KEGG" id="spib:G8759_02160"/>
<dbReference type="RefSeq" id="WP_167204782.1">
    <property type="nucleotide sequence ID" value="NZ_CP050063.1"/>
</dbReference>
<dbReference type="InterPro" id="IPR012938">
    <property type="entry name" value="Glc/Sorbosone_DH"/>
</dbReference>
<dbReference type="Pfam" id="PF07995">
    <property type="entry name" value="GSDH"/>
    <property type="match status" value="1"/>
</dbReference>
<dbReference type="Gene3D" id="2.60.40.10">
    <property type="entry name" value="Immunoglobulins"/>
    <property type="match status" value="1"/>
</dbReference>
<evidence type="ECO:0000313" key="3">
    <source>
        <dbReference type="Proteomes" id="UP000501802"/>
    </source>
</evidence>
<dbReference type="InterPro" id="IPR006644">
    <property type="entry name" value="Cadg"/>
</dbReference>
<feature type="domain" description="Dystroglycan-type cadherin-like" evidence="1">
    <location>
        <begin position="489"/>
        <end position="581"/>
    </location>
</feature>
<name>A0A6G9AGB6_9BACT</name>
<dbReference type="InterPro" id="IPR015919">
    <property type="entry name" value="Cadherin-like_sf"/>
</dbReference>
<dbReference type="InterPro" id="IPR011041">
    <property type="entry name" value="Quinoprot_gluc/sorb_DH_b-prop"/>
</dbReference>
<dbReference type="InterPro" id="IPR013783">
    <property type="entry name" value="Ig-like_fold"/>
</dbReference>
<dbReference type="PANTHER" id="PTHR19328:SF75">
    <property type="entry name" value="ALDOSE SUGAR DEHYDROGENASE YLII"/>
    <property type="match status" value="1"/>
</dbReference>
<keyword evidence="3" id="KW-1185">Reference proteome</keyword>
<dbReference type="AlphaFoldDB" id="A0A6G9AGB6"/>
<dbReference type="GO" id="GO:0005509">
    <property type="term" value="F:calcium ion binding"/>
    <property type="evidence" value="ECO:0007669"/>
    <property type="project" value="InterPro"/>
</dbReference>
<protein>
    <submittedName>
        <fullName evidence="2">Glucose sorbosone dehydrogenase</fullName>
    </submittedName>
</protein>
<gene>
    <name evidence="2" type="ORF">G8759_02160</name>
</gene>
<dbReference type="SMART" id="SM00736">
    <property type="entry name" value="CADG"/>
    <property type="match status" value="1"/>
</dbReference>
<dbReference type="Gene3D" id="2.120.10.30">
    <property type="entry name" value="TolB, C-terminal domain"/>
    <property type="match status" value="1"/>
</dbReference>
<accession>A0A6G9AGB6</accession>
<evidence type="ECO:0000313" key="2">
    <source>
        <dbReference type="EMBL" id="QIP11517.1"/>
    </source>
</evidence>
<dbReference type="SUPFAM" id="SSF50952">
    <property type="entry name" value="Soluble quinoprotein glucose dehydrogenase"/>
    <property type="match status" value="1"/>
</dbReference>
<evidence type="ECO:0000259" key="1">
    <source>
        <dbReference type="SMART" id="SM00736"/>
    </source>
</evidence>
<dbReference type="EMBL" id="CP050063">
    <property type="protein sequence ID" value="QIP11517.1"/>
    <property type="molecule type" value="Genomic_DNA"/>
</dbReference>
<dbReference type="InterPro" id="IPR011042">
    <property type="entry name" value="6-blade_b-propeller_TolB-like"/>
</dbReference>
<dbReference type="SUPFAM" id="SSF49313">
    <property type="entry name" value="Cadherin-like"/>
    <property type="match status" value="1"/>
</dbReference>
<proteinExistence type="predicted"/>